<keyword evidence="1" id="KW-0812">Transmembrane</keyword>
<proteinExistence type="predicted"/>
<keyword evidence="3" id="KW-1185">Reference proteome</keyword>
<dbReference type="EMBL" id="JAPCID010000013">
    <property type="protein sequence ID" value="MDA0138089.1"/>
    <property type="molecule type" value="Genomic_DNA"/>
</dbReference>
<name>A0ABT4RHQ5_9ACTN</name>
<dbReference type="RefSeq" id="WP_202954165.1">
    <property type="nucleotide sequence ID" value="NZ_JAPCID010000013.1"/>
</dbReference>
<feature type="transmembrane region" description="Helical" evidence="1">
    <location>
        <begin position="41"/>
        <end position="62"/>
    </location>
</feature>
<comment type="caution">
    <text evidence="2">The sequence shown here is derived from an EMBL/GenBank/DDBJ whole genome shotgun (WGS) entry which is preliminary data.</text>
</comment>
<gene>
    <name evidence="2" type="ORF">OJ962_11300</name>
</gene>
<accession>A0ABT4RHQ5</accession>
<keyword evidence="1" id="KW-1133">Transmembrane helix</keyword>
<organism evidence="2 3">
    <name type="scientific">Solirubrobacter deserti</name>
    <dbReference type="NCBI Taxonomy" id="2282478"/>
    <lineage>
        <taxon>Bacteria</taxon>
        <taxon>Bacillati</taxon>
        <taxon>Actinomycetota</taxon>
        <taxon>Thermoleophilia</taxon>
        <taxon>Solirubrobacterales</taxon>
        <taxon>Solirubrobacteraceae</taxon>
        <taxon>Solirubrobacter</taxon>
    </lineage>
</organism>
<evidence type="ECO:0000313" key="2">
    <source>
        <dbReference type="EMBL" id="MDA0138089.1"/>
    </source>
</evidence>
<keyword evidence="1" id="KW-0472">Membrane</keyword>
<protein>
    <submittedName>
        <fullName evidence="2">Uncharacterized protein</fullName>
    </submittedName>
</protein>
<sequence length="211" mass="22524">MSDPARRAHEQLGEELVAAAVRLHGEERAVRARRRRRRRGIAALAVTAVLGAGAVAGAARLIGVGEPLNDPSPAVPRYQPDGGPTLVAQQFDRERNVAWGVGVYTGKDGLECSIAGAVRGTQLGRIEGNAFRPYVGDYAGSCGDLSQQKLTIDILRSQGRSIVFGRVRPGTRVVVAEHDGDRRRAEPGAGGGYLFIFDGELAFDDVDVRPD</sequence>
<evidence type="ECO:0000256" key="1">
    <source>
        <dbReference type="SAM" id="Phobius"/>
    </source>
</evidence>
<evidence type="ECO:0000313" key="3">
    <source>
        <dbReference type="Proteomes" id="UP001147700"/>
    </source>
</evidence>
<reference evidence="2" key="1">
    <citation type="submission" date="2022-10" db="EMBL/GenBank/DDBJ databases">
        <title>The WGS of Solirubrobacter sp. CPCC 204708.</title>
        <authorList>
            <person name="Jiang Z."/>
        </authorList>
    </citation>
    <scope>NUCLEOTIDE SEQUENCE</scope>
    <source>
        <strain evidence="2">CPCC 204708</strain>
    </source>
</reference>
<dbReference type="Proteomes" id="UP001147700">
    <property type="component" value="Unassembled WGS sequence"/>
</dbReference>